<accession>A0A926Y2V1</accession>
<proteinExistence type="predicted"/>
<dbReference type="Proteomes" id="UP000598820">
    <property type="component" value="Unassembled WGS sequence"/>
</dbReference>
<dbReference type="RefSeq" id="WP_190887131.1">
    <property type="nucleotide sequence ID" value="NZ_JACWZY010000008.1"/>
</dbReference>
<dbReference type="EMBL" id="JACWZY010000008">
    <property type="protein sequence ID" value="MBD2701270.1"/>
    <property type="molecule type" value="Genomic_DNA"/>
</dbReference>
<evidence type="ECO:0000313" key="1">
    <source>
        <dbReference type="EMBL" id="MBD2701270.1"/>
    </source>
</evidence>
<protein>
    <submittedName>
        <fullName evidence="1">Uncharacterized protein</fullName>
    </submittedName>
</protein>
<comment type="caution">
    <text evidence="1">The sequence shown here is derived from an EMBL/GenBank/DDBJ whole genome shotgun (WGS) entry which is preliminary data.</text>
</comment>
<reference evidence="1" key="1">
    <citation type="submission" date="2020-09" db="EMBL/GenBank/DDBJ databases">
        <authorList>
            <person name="Kim M.K."/>
        </authorList>
    </citation>
    <scope>NUCLEOTIDE SEQUENCE</scope>
    <source>
        <strain evidence="1">BT702</strain>
    </source>
</reference>
<name>A0A926Y2V1_9BACT</name>
<organism evidence="1 2">
    <name type="scientific">Spirosoma profusum</name>
    <dbReference type="NCBI Taxonomy" id="2771354"/>
    <lineage>
        <taxon>Bacteria</taxon>
        <taxon>Pseudomonadati</taxon>
        <taxon>Bacteroidota</taxon>
        <taxon>Cytophagia</taxon>
        <taxon>Cytophagales</taxon>
        <taxon>Cytophagaceae</taxon>
        <taxon>Spirosoma</taxon>
    </lineage>
</organism>
<evidence type="ECO:0000313" key="2">
    <source>
        <dbReference type="Proteomes" id="UP000598820"/>
    </source>
</evidence>
<sequence length="63" mass="6975">MTIFCINCYVVSEKPTLRPHYVSGKPTLTTSTDLLAEPGIVQHKVPIFSNNPVYGINFGAYCQ</sequence>
<keyword evidence="2" id="KW-1185">Reference proteome</keyword>
<gene>
    <name evidence="1" type="ORF">IC229_11525</name>
</gene>
<dbReference type="AlphaFoldDB" id="A0A926Y2V1"/>